<name>A0A3E1F066_9FLAO</name>
<evidence type="ECO:0008006" key="3">
    <source>
        <dbReference type="Google" id="ProtNLM"/>
    </source>
</evidence>
<sequence>MKLQHIPLLFLQIFLINSSLNAQPEELPIFRQYHATDTLENQNFIGHLFDTKDLIIRDQEKDTIEIVSLRKGKKHGERKIFYKSGQAKAIAEYKNGFLDGAVKYYQQYNQLLTKIEHYKSFPKQDTSLLDGKTTIYRNGTEIQEEYEYAEGLKNGKYRIFNYNGTLKEEGQLENGINVGRRLSYDGNGRLRKDENYKIIDNPNYIQIKQRHQEKYGEVRHKEIVHIPQKKAVLDGTCRYYYKDFLKTENEFLEGQKHGTCKEYHQNSTTLSSVNEYKNNLRHGAFVNYFANGKVKSKGIYYRTIKVDDQVYNNVYDGEIIHYKERKMPDGSMQITKDRVEHWDNYMKNGVFENYSYHNGTLTQRTIYKDNLKAGLEQRFDQEGNKSYEANYEIVTVNGKQISQKTGTEKAWNNGNLSYVKHWKSGKEHGITTTYYANGNIERKMTFVDNELKGPYQSYYENGQLKEDLNYQKAPYSSSNMHVAWNRKYDENGKLTNIFYAQGKDEKSINLAFENGQPTEILLANSLRFMINKNKKLKSVHWINYSRPYLGFDNFSNGQLRRVHFNANGFNPALANFTTEGKIIQVYTNTGQNVRNQELENIAQAIAESQNPDWNNENLVTEGFTNKTHQWKFADGTPFFKVSFKDSLPDGIWTVYSPITKDTIYRQEYSNGKPIGNWFEKTIDGINLNRSSYHENHKIKKNIRYIKDGIVKEIKETDKNGNEIYYAEYFEDGTIHNWRKPKEEAYLYMRKEGDTSNYRYFDTRADSIQIERQFYAGNQLKTIRKNNITTGRGEVRTYYENGQLNTLHEMKDKVAHGVYKRFRANGELWTIGSFKEKKRDGKWINYDENGKAEISNFKNGKIVIEENLGEDDFCRCYDTSLQTGSIGYAGMLSHFEEYENVVKYFPKKIVPIDSLNYDHIFYLGLQTDNNRSGGYTSFKLLMFRDFSFHYPAQNYLKFNLNPCRTTGYISNMRGEFSYQFNNERTMNSTLYAKNIAIGLNNNPLMQSNGNAYTVNFDTKRIRFNENDIQSITFNEAETVCYPPGIINSILQIEIKKAALNYNRPSLNTYGLPLFPNEAKQFYGFEITVADLEFQMENLQKTKIHASAERIVAGANYVAGKIKVEGNLKEENVFILKSSNTPVKIDEIQRFLEQKGFYRVKIEQENDALYIEFFTEK</sequence>
<dbReference type="AlphaFoldDB" id="A0A3E1F066"/>
<reference evidence="1 2" key="1">
    <citation type="submission" date="2018-08" db="EMBL/GenBank/DDBJ databases">
        <title>The draft genome squence of Brumimicrobium sp. N62.</title>
        <authorList>
            <person name="Du Z.-J."/>
            <person name="Luo H.-R."/>
        </authorList>
    </citation>
    <scope>NUCLEOTIDE SEQUENCE [LARGE SCALE GENOMIC DNA]</scope>
    <source>
        <strain evidence="1 2">N62</strain>
    </source>
</reference>
<dbReference type="RefSeq" id="WP_116880198.1">
    <property type="nucleotide sequence ID" value="NZ_QURB01000002.1"/>
</dbReference>
<dbReference type="OrthoDB" id="9785122at2"/>
<dbReference type="Gene3D" id="3.90.930.1">
    <property type="match status" value="2"/>
</dbReference>
<gene>
    <name evidence="1" type="ORF">DXU93_05200</name>
</gene>
<protein>
    <recommendedName>
        <fullName evidence="3">Toxin-antitoxin system YwqK family antitoxin</fullName>
    </recommendedName>
</protein>
<dbReference type="Gene3D" id="2.20.110.10">
    <property type="entry name" value="Histone H3 K4-specific methyltransferase SET7/9 N-terminal domain"/>
    <property type="match status" value="2"/>
</dbReference>
<proteinExistence type="predicted"/>
<keyword evidence="2" id="KW-1185">Reference proteome</keyword>
<dbReference type="Proteomes" id="UP000257127">
    <property type="component" value="Unassembled WGS sequence"/>
</dbReference>
<dbReference type="InterPro" id="IPR011652">
    <property type="entry name" value="MORN_2"/>
</dbReference>
<comment type="caution">
    <text evidence="1">The sequence shown here is derived from an EMBL/GenBank/DDBJ whole genome shotgun (WGS) entry which is preliminary data.</text>
</comment>
<dbReference type="EMBL" id="QURB01000002">
    <property type="protein sequence ID" value="RFC55219.1"/>
    <property type="molecule type" value="Genomic_DNA"/>
</dbReference>
<organism evidence="1 2">
    <name type="scientific">Brumimicrobium aurantiacum</name>
    <dbReference type="NCBI Taxonomy" id="1737063"/>
    <lineage>
        <taxon>Bacteria</taxon>
        <taxon>Pseudomonadati</taxon>
        <taxon>Bacteroidota</taxon>
        <taxon>Flavobacteriia</taxon>
        <taxon>Flavobacteriales</taxon>
        <taxon>Crocinitomicaceae</taxon>
        <taxon>Brumimicrobium</taxon>
    </lineage>
</organism>
<dbReference type="SUPFAM" id="SSF82185">
    <property type="entry name" value="Histone H3 K4-specific methyltransferase SET7/9 N-terminal domain"/>
    <property type="match status" value="6"/>
</dbReference>
<dbReference type="Pfam" id="PF07661">
    <property type="entry name" value="MORN_2"/>
    <property type="match status" value="5"/>
</dbReference>
<evidence type="ECO:0000313" key="1">
    <source>
        <dbReference type="EMBL" id="RFC55219.1"/>
    </source>
</evidence>
<accession>A0A3E1F066</accession>
<evidence type="ECO:0000313" key="2">
    <source>
        <dbReference type="Proteomes" id="UP000257127"/>
    </source>
</evidence>